<feature type="region of interest" description="Disordered" evidence="1">
    <location>
        <begin position="1"/>
        <end position="33"/>
    </location>
</feature>
<dbReference type="CDD" id="cd18186">
    <property type="entry name" value="BTB_POZ_ZBTB_KLHL-like"/>
    <property type="match status" value="1"/>
</dbReference>
<name>A0ABR4CEK5_9HELO</name>
<accession>A0ABR4CEK5</accession>
<dbReference type="Pfam" id="PF00651">
    <property type="entry name" value="BTB"/>
    <property type="match status" value="1"/>
</dbReference>
<dbReference type="Gene3D" id="3.30.710.10">
    <property type="entry name" value="Potassium Channel Kv1.1, Chain A"/>
    <property type="match status" value="1"/>
</dbReference>
<evidence type="ECO:0000259" key="2">
    <source>
        <dbReference type="PROSITE" id="PS50097"/>
    </source>
</evidence>
<proteinExistence type="predicted"/>
<dbReference type="EMBL" id="JAZHXI010000009">
    <property type="protein sequence ID" value="KAL2068338.1"/>
    <property type="molecule type" value="Genomic_DNA"/>
</dbReference>
<evidence type="ECO:0000313" key="4">
    <source>
        <dbReference type="Proteomes" id="UP001595075"/>
    </source>
</evidence>
<sequence length="450" mass="51156">MDDASSSKRKRTTDEDSDTEAPDEKKLRWPCPTPSFTTPSEMVTFYIGEEGQEEKFQVHKEFACAYSPVLKTAFSSAFIEGQTQTYRLQDISPDAFRMLVNWFYTQNLVIHKHSDAPDEDFAEVERLVSEQDMNLIQIWLIADRLLIPRLQNIIANDISSTWSIFRFTNSVPWMAYAYEHTNPDSPLRHLVVDCCIYKIKDVVSAEHQDEMPRELLLDIFRQVALTVVQVPPIDPARINVSVPSYVAHERAFGITRTPKSFLVKEEDAPDTCRLVVKELYTQDILVDIPLYYGDEDEDVAINREGEQSENTSSDDLEMPPPLLDYDVLEGLLTGDAKDLQEFHLIQLWITAEELGFPALQNMVLEKINVLWGAHSSISTTAWLAYLYKNTSGKSPLRELMVDRFGYSLRKSSALKVSRDMPHQFLVDMFAMFSDGIIKGSGVLADDGGSA</sequence>
<organism evidence="3 4">
    <name type="scientific">Oculimacula yallundae</name>
    <dbReference type="NCBI Taxonomy" id="86028"/>
    <lineage>
        <taxon>Eukaryota</taxon>
        <taxon>Fungi</taxon>
        <taxon>Dikarya</taxon>
        <taxon>Ascomycota</taxon>
        <taxon>Pezizomycotina</taxon>
        <taxon>Leotiomycetes</taxon>
        <taxon>Helotiales</taxon>
        <taxon>Ploettnerulaceae</taxon>
        <taxon>Oculimacula</taxon>
    </lineage>
</organism>
<reference evidence="3 4" key="1">
    <citation type="journal article" date="2024" name="Commun. Biol.">
        <title>Comparative genomic analysis of thermophilic fungi reveals convergent evolutionary adaptations and gene losses.</title>
        <authorList>
            <person name="Steindorff A.S."/>
            <person name="Aguilar-Pontes M.V."/>
            <person name="Robinson A.J."/>
            <person name="Andreopoulos B."/>
            <person name="LaButti K."/>
            <person name="Kuo A."/>
            <person name="Mondo S."/>
            <person name="Riley R."/>
            <person name="Otillar R."/>
            <person name="Haridas S."/>
            <person name="Lipzen A."/>
            <person name="Grimwood J."/>
            <person name="Schmutz J."/>
            <person name="Clum A."/>
            <person name="Reid I.D."/>
            <person name="Moisan M.C."/>
            <person name="Butler G."/>
            <person name="Nguyen T.T.M."/>
            <person name="Dewar K."/>
            <person name="Conant G."/>
            <person name="Drula E."/>
            <person name="Henrissat B."/>
            <person name="Hansel C."/>
            <person name="Singer S."/>
            <person name="Hutchinson M.I."/>
            <person name="de Vries R.P."/>
            <person name="Natvig D.O."/>
            <person name="Powell A.J."/>
            <person name="Tsang A."/>
            <person name="Grigoriev I.V."/>
        </authorList>
    </citation>
    <scope>NUCLEOTIDE SEQUENCE [LARGE SCALE GENOMIC DNA]</scope>
    <source>
        <strain evidence="3 4">CBS 494.80</strain>
    </source>
</reference>
<dbReference type="PROSITE" id="PS50097">
    <property type="entry name" value="BTB"/>
    <property type="match status" value="1"/>
</dbReference>
<dbReference type="SUPFAM" id="SSF54695">
    <property type="entry name" value="POZ domain"/>
    <property type="match status" value="1"/>
</dbReference>
<comment type="caution">
    <text evidence="3">The sequence shown here is derived from an EMBL/GenBank/DDBJ whole genome shotgun (WGS) entry which is preliminary data.</text>
</comment>
<protein>
    <recommendedName>
        <fullName evidence="2">BTB domain-containing protein</fullName>
    </recommendedName>
</protein>
<dbReference type="PANTHER" id="PTHR47843">
    <property type="entry name" value="BTB DOMAIN-CONTAINING PROTEIN-RELATED"/>
    <property type="match status" value="1"/>
</dbReference>
<dbReference type="Proteomes" id="UP001595075">
    <property type="component" value="Unassembled WGS sequence"/>
</dbReference>
<dbReference type="SMART" id="SM00225">
    <property type="entry name" value="BTB"/>
    <property type="match status" value="1"/>
</dbReference>
<dbReference type="InterPro" id="IPR000210">
    <property type="entry name" value="BTB/POZ_dom"/>
</dbReference>
<feature type="domain" description="BTB" evidence="2">
    <location>
        <begin position="41"/>
        <end position="112"/>
    </location>
</feature>
<dbReference type="PANTHER" id="PTHR47843:SF2">
    <property type="entry name" value="BTB DOMAIN-CONTAINING PROTEIN"/>
    <property type="match status" value="1"/>
</dbReference>
<keyword evidence="4" id="KW-1185">Reference proteome</keyword>
<evidence type="ECO:0000313" key="3">
    <source>
        <dbReference type="EMBL" id="KAL2068338.1"/>
    </source>
</evidence>
<dbReference type="InterPro" id="IPR011333">
    <property type="entry name" value="SKP1/BTB/POZ_sf"/>
</dbReference>
<evidence type="ECO:0000256" key="1">
    <source>
        <dbReference type="SAM" id="MobiDB-lite"/>
    </source>
</evidence>
<gene>
    <name evidence="3" type="ORF">VTL71DRAFT_16436</name>
</gene>